<keyword evidence="2 4" id="KW-0547">Nucleotide-binding</keyword>
<evidence type="ECO:0000256" key="2">
    <source>
        <dbReference type="ARBA" id="ARBA00022741"/>
    </source>
</evidence>
<keyword evidence="1" id="KW-0436">Ligase</keyword>
<dbReference type="InterPro" id="IPR011761">
    <property type="entry name" value="ATP-grasp"/>
</dbReference>
<dbReference type="PANTHER" id="PTHR43585:SF2">
    <property type="entry name" value="ATP-GRASP ENZYME FSQD"/>
    <property type="match status" value="1"/>
</dbReference>
<evidence type="ECO:0000256" key="3">
    <source>
        <dbReference type="ARBA" id="ARBA00022840"/>
    </source>
</evidence>
<dbReference type="Proteomes" id="UP001174050">
    <property type="component" value="Unassembled WGS sequence"/>
</dbReference>
<evidence type="ECO:0000259" key="5">
    <source>
        <dbReference type="PROSITE" id="PS50975"/>
    </source>
</evidence>
<reference evidence="6" key="1">
    <citation type="submission" date="2023-06" db="EMBL/GenBank/DDBJ databases">
        <title>WGS-Sequencing of Streptomyces ficellus isolate 21 collected from sand in Gara Djebilet Iron Mine in Algeria.</title>
        <authorList>
            <person name="Zegers G.P."/>
            <person name="Gomez A."/>
            <person name="Gueddou A."/>
            <person name="Zahara A.F."/>
            <person name="Worth M."/>
            <person name="Sevigny J.L."/>
            <person name="Tisa L."/>
        </authorList>
    </citation>
    <scope>NUCLEOTIDE SEQUENCE</scope>
    <source>
        <strain evidence="6">AS11</strain>
    </source>
</reference>
<sequence>MTHVLVLGGAAAPGAGFVRDICERAMTQFTARGARVTLTDTAENLAAAPDLAARAAEVHALDFTDAAACRAWALDHARTADAVVGYRENAVPSVAAVAQALDLSGNTPDAVQRIRVKDAARTYLAECGFLQPALRLCRSPEEITRFAAERGGPVVVKPRTGSNSQGVRRVSRAEDAIAAYEAAADSAGVVLAEEFVHGREYSVEGLIVGGTPQILAVTAKQLFDGTFVEAAHAMPAPLAPRDEQDVILETRAALLALGLTTGPFHVECWITERGVVLGELHARQGGDWIHAMLEWCNPGLQLYGAWLDDLLGRPVHLPKAPSRAAVSQFFSLPPGAAGAWAAVRAHPRVIAGSHAPLATAAPGAPLTSNLARDASLVVTGDDVADARRLTGRLLAGLGTGASAAYEEALVHEPSSR</sequence>
<dbReference type="Pfam" id="PF13535">
    <property type="entry name" value="ATP-grasp_4"/>
    <property type="match status" value="1"/>
</dbReference>
<accession>A0ABT7Z7L0</accession>
<evidence type="ECO:0000256" key="4">
    <source>
        <dbReference type="PROSITE-ProRule" id="PRU00409"/>
    </source>
</evidence>
<comment type="caution">
    <text evidence="6">The sequence shown here is derived from an EMBL/GenBank/DDBJ whole genome shotgun (WGS) entry which is preliminary data.</text>
</comment>
<dbReference type="InterPro" id="IPR052032">
    <property type="entry name" value="ATP-dep_AA_Ligase"/>
</dbReference>
<dbReference type="PANTHER" id="PTHR43585">
    <property type="entry name" value="FUMIPYRROLE BIOSYNTHESIS PROTEIN C"/>
    <property type="match status" value="1"/>
</dbReference>
<keyword evidence="7" id="KW-1185">Reference proteome</keyword>
<dbReference type="PROSITE" id="PS50975">
    <property type="entry name" value="ATP_GRASP"/>
    <property type="match status" value="1"/>
</dbReference>
<evidence type="ECO:0000313" key="6">
    <source>
        <dbReference type="EMBL" id="MDN3295061.1"/>
    </source>
</evidence>
<dbReference type="Gene3D" id="3.30.470.20">
    <property type="entry name" value="ATP-grasp fold, B domain"/>
    <property type="match status" value="1"/>
</dbReference>
<gene>
    <name evidence="6" type="ORF">QWM81_13555</name>
</gene>
<organism evidence="6 7">
    <name type="scientific">Streptomyces ficellus</name>
    <dbReference type="NCBI Taxonomy" id="1977088"/>
    <lineage>
        <taxon>Bacteria</taxon>
        <taxon>Bacillati</taxon>
        <taxon>Actinomycetota</taxon>
        <taxon>Actinomycetes</taxon>
        <taxon>Kitasatosporales</taxon>
        <taxon>Streptomycetaceae</taxon>
        <taxon>Streptomyces</taxon>
    </lineage>
</organism>
<dbReference type="EMBL" id="JAUEPL010000016">
    <property type="protein sequence ID" value="MDN3295061.1"/>
    <property type="molecule type" value="Genomic_DNA"/>
</dbReference>
<feature type="domain" description="ATP-grasp" evidence="5">
    <location>
        <begin position="121"/>
        <end position="311"/>
    </location>
</feature>
<protein>
    <submittedName>
        <fullName evidence="6">ATP-grasp domain-containing protein</fullName>
    </submittedName>
</protein>
<dbReference type="RefSeq" id="WP_290112103.1">
    <property type="nucleotide sequence ID" value="NZ_JAUEPL010000016.1"/>
</dbReference>
<evidence type="ECO:0000313" key="7">
    <source>
        <dbReference type="Proteomes" id="UP001174050"/>
    </source>
</evidence>
<dbReference type="SUPFAM" id="SSF56059">
    <property type="entry name" value="Glutathione synthetase ATP-binding domain-like"/>
    <property type="match status" value="1"/>
</dbReference>
<name>A0ABT7Z7L0_9ACTN</name>
<keyword evidence="3 4" id="KW-0067">ATP-binding</keyword>
<dbReference type="Gene3D" id="3.40.50.20">
    <property type="match status" value="1"/>
</dbReference>
<evidence type="ECO:0000256" key="1">
    <source>
        <dbReference type="ARBA" id="ARBA00022598"/>
    </source>
</evidence>
<proteinExistence type="predicted"/>